<feature type="domain" description="PPC" evidence="1">
    <location>
        <begin position="1"/>
        <end position="114"/>
    </location>
</feature>
<accession>A0A919WDL9</accession>
<dbReference type="SUPFAM" id="SSF117856">
    <property type="entry name" value="AF0104/ALDC/Ptd012-like"/>
    <property type="match status" value="1"/>
</dbReference>
<name>A0A919WDL9_9ACTN</name>
<organism evidence="2 3">
    <name type="scientific">Paractinoplanes toevensis</name>
    <dbReference type="NCBI Taxonomy" id="571911"/>
    <lineage>
        <taxon>Bacteria</taxon>
        <taxon>Bacillati</taxon>
        <taxon>Actinomycetota</taxon>
        <taxon>Actinomycetes</taxon>
        <taxon>Micromonosporales</taxon>
        <taxon>Micromonosporaceae</taxon>
        <taxon>Paractinoplanes</taxon>
    </lineage>
</organism>
<protein>
    <recommendedName>
        <fullName evidence="1">PPC domain-containing protein</fullName>
    </recommendedName>
</protein>
<sequence length="114" mass="12009">MTTHSFTVGKDQEVLATLQAAVAGAGIRRGSVTLIGAVQSAAVSVMRKSDELDDLVRDYHQPLELSGTGEVVEGRLHLHATLYGEDLTVGGHLHRAVVGAFFVNAYVTEVGPAP</sequence>
<dbReference type="Pfam" id="PF03479">
    <property type="entry name" value="PCC"/>
    <property type="match status" value="1"/>
</dbReference>
<dbReference type="Proteomes" id="UP000677082">
    <property type="component" value="Unassembled WGS sequence"/>
</dbReference>
<evidence type="ECO:0000313" key="3">
    <source>
        <dbReference type="Proteomes" id="UP000677082"/>
    </source>
</evidence>
<dbReference type="RefSeq" id="WP_281419915.1">
    <property type="nucleotide sequence ID" value="NZ_BOQN01000249.1"/>
</dbReference>
<dbReference type="EMBL" id="BOQN01000249">
    <property type="protein sequence ID" value="GIM98330.1"/>
    <property type="molecule type" value="Genomic_DNA"/>
</dbReference>
<evidence type="ECO:0000313" key="2">
    <source>
        <dbReference type="EMBL" id="GIM98330.1"/>
    </source>
</evidence>
<proteinExistence type="predicted"/>
<dbReference type="Gene3D" id="3.30.1330.80">
    <property type="entry name" value="Hypothetical protein, similar to alpha- acetolactate decarboxylase, domain 2"/>
    <property type="match status" value="1"/>
</dbReference>
<keyword evidence="3" id="KW-1185">Reference proteome</keyword>
<dbReference type="AlphaFoldDB" id="A0A919WDL9"/>
<evidence type="ECO:0000259" key="1">
    <source>
        <dbReference type="PROSITE" id="PS51742"/>
    </source>
</evidence>
<dbReference type="InterPro" id="IPR005175">
    <property type="entry name" value="PPC_dom"/>
</dbReference>
<dbReference type="PROSITE" id="PS51742">
    <property type="entry name" value="PPC"/>
    <property type="match status" value="1"/>
</dbReference>
<gene>
    <name evidence="2" type="ORF">Ato02nite_101230</name>
</gene>
<reference evidence="2 3" key="1">
    <citation type="submission" date="2021-03" db="EMBL/GenBank/DDBJ databases">
        <title>Whole genome shotgun sequence of Actinoplanes toevensis NBRC 105298.</title>
        <authorList>
            <person name="Komaki H."/>
            <person name="Tamura T."/>
        </authorList>
    </citation>
    <scope>NUCLEOTIDE SEQUENCE [LARGE SCALE GENOMIC DNA]</scope>
    <source>
        <strain evidence="2 3">NBRC 105298</strain>
    </source>
</reference>
<comment type="caution">
    <text evidence="2">The sequence shown here is derived from an EMBL/GenBank/DDBJ whole genome shotgun (WGS) entry which is preliminary data.</text>
</comment>